<proteinExistence type="predicted"/>
<dbReference type="Proteomes" id="UP000702425">
    <property type="component" value="Unassembled WGS sequence"/>
</dbReference>
<accession>A0ABX2CSW8</accession>
<sequence>MKEEGSSATDFVTDVTDGRRMKDEGIFCFN</sequence>
<evidence type="ECO:0000313" key="1">
    <source>
        <dbReference type="EMBL" id="NQE33477.1"/>
    </source>
</evidence>
<protein>
    <submittedName>
        <fullName evidence="1">Uncharacterized protein</fullName>
    </submittedName>
</protein>
<reference evidence="1 2" key="1">
    <citation type="journal article" date="2020" name="Sci. Rep.">
        <title>A novel cyanobacterial geosmin producer, revising GeoA distribution and dispersion patterns in Bacteria.</title>
        <authorList>
            <person name="Churro C."/>
            <person name="Semedo-Aguiar A.P."/>
            <person name="Silva A.D."/>
            <person name="Pereira-Leal J.B."/>
            <person name="Leite R.B."/>
        </authorList>
    </citation>
    <scope>NUCLEOTIDE SEQUENCE [LARGE SCALE GENOMIC DNA]</scope>
    <source>
        <strain evidence="1 2">IPMA8</strain>
    </source>
</reference>
<dbReference type="EMBL" id="SRRZ01000015">
    <property type="protein sequence ID" value="NQE33477.1"/>
    <property type="molecule type" value="Genomic_DNA"/>
</dbReference>
<comment type="caution">
    <text evidence="1">The sequence shown here is derived from an EMBL/GenBank/DDBJ whole genome shotgun (WGS) entry which is preliminary data.</text>
</comment>
<name>A0ABX2CSW8_9CYAN</name>
<evidence type="ECO:0000313" key="2">
    <source>
        <dbReference type="Proteomes" id="UP000702425"/>
    </source>
</evidence>
<keyword evidence="2" id="KW-1185">Reference proteome</keyword>
<gene>
    <name evidence="1" type="ORF">E5S67_01196</name>
</gene>
<organism evidence="1 2">
    <name type="scientific">Microcoleus asticus IPMA8</name>
    <dbReference type="NCBI Taxonomy" id="2563858"/>
    <lineage>
        <taxon>Bacteria</taxon>
        <taxon>Bacillati</taxon>
        <taxon>Cyanobacteriota</taxon>
        <taxon>Cyanophyceae</taxon>
        <taxon>Oscillatoriophycideae</taxon>
        <taxon>Oscillatoriales</taxon>
        <taxon>Microcoleaceae</taxon>
        <taxon>Microcoleus</taxon>
        <taxon>Microcoleus asticus</taxon>
    </lineage>
</organism>